<feature type="domain" description="Aminotransferase class I/classII large" evidence="6">
    <location>
        <begin position="27"/>
        <end position="377"/>
    </location>
</feature>
<dbReference type="SUPFAM" id="SSF53383">
    <property type="entry name" value="PLP-dependent transferases"/>
    <property type="match status" value="1"/>
</dbReference>
<gene>
    <name evidence="7" type="ORF">JG29_02380</name>
</gene>
<proteinExistence type="inferred from homology"/>
<comment type="similarity">
    <text evidence="5">Belongs to the class-II pyridoxal-phosphate-dependent aminotransferase family. MalY/PatB cystathionine beta-lyase subfamily.</text>
</comment>
<dbReference type="InterPro" id="IPR015422">
    <property type="entry name" value="PyrdxlP-dep_Trfase_small"/>
</dbReference>
<evidence type="ECO:0000256" key="1">
    <source>
        <dbReference type="ARBA" id="ARBA00001933"/>
    </source>
</evidence>
<dbReference type="PANTHER" id="PTHR43525:SF1">
    <property type="entry name" value="PROTEIN MALY"/>
    <property type="match status" value="1"/>
</dbReference>
<name>A0A0F4KX69_9LACO</name>
<keyword evidence="3" id="KW-0663">Pyridoxal phosphate</keyword>
<comment type="cofactor">
    <cofactor evidence="1">
        <name>pyridoxal 5'-phosphate</name>
        <dbReference type="ChEBI" id="CHEBI:597326"/>
    </cofactor>
</comment>
<sequence length="388" mass="43273">MYDFQTVLQRRGSNSVKWDVSEQELPLNLADMDFTTAPEIIAALQQKVASGVFGYEEIPPTYYQAVADWYEQEHGCRPDTDWLVFATGVVPALSSLVRRLSHPGDNIVVQPPVYNIFYHSIENNGRHTLANNLIYQTDHYEIDFPLLKQQLAQPLTTLMILCNPQNPSGQIWTYEQLKQIVTLCQQFQVTLISDEIHGDLTLNSQQYTPIFSLPDTLIQSTIALVSPSKTFNLAALHAASVIVPNAALRQQVLRALNNDELAEPNLTAVPGTIAAYTKGRPWLKALKQQLQANYQLVADYLQHNLPEIKLIHGGASYLLWLDCSAFKIPAAKLAQQLQESVGLLLSDGSLYRGNGADFLRLNMACPPAILKVALQRLVQGLLQIVSQK</sequence>
<dbReference type="InterPro" id="IPR051798">
    <property type="entry name" value="Class-II_PLP-Dep_Aminotrans"/>
</dbReference>
<dbReference type="InterPro" id="IPR015421">
    <property type="entry name" value="PyrdxlP-dep_Trfase_major"/>
</dbReference>
<evidence type="ECO:0000256" key="3">
    <source>
        <dbReference type="ARBA" id="ARBA00022898"/>
    </source>
</evidence>
<dbReference type="Gene3D" id="3.40.640.10">
    <property type="entry name" value="Type I PLP-dependent aspartate aminotransferase-like (Major domain)"/>
    <property type="match status" value="1"/>
</dbReference>
<dbReference type="NCBIfam" id="TIGR04350">
    <property type="entry name" value="C_S_lyase_PatB"/>
    <property type="match status" value="1"/>
</dbReference>
<dbReference type="GO" id="GO:0047804">
    <property type="term" value="F:cysteine-S-conjugate beta-lyase activity"/>
    <property type="evidence" value="ECO:0007669"/>
    <property type="project" value="UniProtKB-EC"/>
</dbReference>
<evidence type="ECO:0000256" key="5">
    <source>
        <dbReference type="ARBA" id="ARBA00037974"/>
    </source>
</evidence>
<dbReference type="GO" id="GO:0030170">
    <property type="term" value="F:pyridoxal phosphate binding"/>
    <property type="evidence" value="ECO:0007669"/>
    <property type="project" value="InterPro"/>
</dbReference>
<evidence type="ECO:0000259" key="6">
    <source>
        <dbReference type="Pfam" id="PF00155"/>
    </source>
</evidence>
<dbReference type="RefSeq" id="WP_045922139.1">
    <property type="nucleotide sequence ID" value="NZ_JBHTHW010000004.1"/>
</dbReference>
<dbReference type="Pfam" id="PF00155">
    <property type="entry name" value="Aminotran_1_2"/>
    <property type="match status" value="1"/>
</dbReference>
<organism evidence="7 8">
    <name type="scientific">Bombilactobacillus mellis</name>
    <dbReference type="NCBI Taxonomy" id="1218508"/>
    <lineage>
        <taxon>Bacteria</taxon>
        <taxon>Bacillati</taxon>
        <taxon>Bacillota</taxon>
        <taxon>Bacilli</taxon>
        <taxon>Lactobacillales</taxon>
        <taxon>Lactobacillaceae</taxon>
        <taxon>Bombilactobacillus</taxon>
    </lineage>
</organism>
<dbReference type="InterPro" id="IPR004839">
    <property type="entry name" value="Aminotransferase_I/II_large"/>
</dbReference>
<dbReference type="Proteomes" id="UP000033695">
    <property type="component" value="Unassembled WGS sequence"/>
</dbReference>
<dbReference type="Gene3D" id="3.90.1150.10">
    <property type="entry name" value="Aspartate Aminotransferase, domain 1"/>
    <property type="match status" value="1"/>
</dbReference>
<dbReference type="PANTHER" id="PTHR43525">
    <property type="entry name" value="PROTEIN MALY"/>
    <property type="match status" value="1"/>
</dbReference>
<dbReference type="PATRIC" id="fig|1218508.4.peg.245"/>
<protein>
    <recommendedName>
        <fullName evidence="2">cysteine-S-conjugate beta-lyase</fullName>
        <ecNumber evidence="2">4.4.1.13</ecNumber>
    </recommendedName>
</protein>
<dbReference type="CDD" id="cd00609">
    <property type="entry name" value="AAT_like"/>
    <property type="match status" value="1"/>
</dbReference>
<dbReference type="AlphaFoldDB" id="A0A0F4KX69"/>
<dbReference type="EC" id="4.4.1.13" evidence="2"/>
<dbReference type="InterPro" id="IPR015424">
    <property type="entry name" value="PyrdxlP-dep_Trfase"/>
</dbReference>
<dbReference type="InterPro" id="IPR027619">
    <property type="entry name" value="C-S_lyase_PatB-like"/>
</dbReference>
<comment type="caution">
    <text evidence="7">The sequence shown here is derived from an EMBL/GenBank/DDBJ whole genome shotgun (WGS) entry which is preliminary data.</text>
</comment>
<dbReference type="HOGENOM" id="CLU_017584_15_0_9"/>
<evidence type="ECO:0000256" key="4">
    <source>
        <dbReference type="ARBA" id="ARBA00023239"/>
    </source>
</evidence>
<dbReference type="STRING" id="1218508.JG29_02380"/>
<reference evidence="7 8" key="1">
    <citation type="submission" date="2014-12" db="EMBL/GenBank/DDBJ databases">
        <title>Comparative genomics of the lactic acid bacteria isolated from the honey bee gut.</title>
        <authorList>
            <person name="Ellegaard K.M."/>
            <person name="Tamarit D."/>
            <person name="Javelind E."/>
            <person name="Olofsson T."/>
            <person name="Andersson S.G."/>
            <person name="Vasquez A."/>
        </authorList>
    </citation>
    <scope>NUCLEOTIDE SEQUENCE [LARGE SCALE GENOMIC DNA]</scope>
    <source>
        <strain evidence="7 8">Hon2</strain>
    </source>
</reference>
<accession>A0A0F4KX69</accession>
<evidence type="ECO:0000313" key="8">
    <source>
        <dbReference type="Proteomes" id="UP000033695"/>
    </source>
</evidence>
<dbReference type="OrthoDB" id="9802872at2"/>
<evidence type="ECO:0000256" key="2">
    <source>
        <dbReference type="ARBA" id="ARBA00012224"/>
    </source>
</evidence>
<evidence type="ECO:0000313" key="7">
    <source>
        <dbReference type="EMBL" id="KJY51192.1"/>
    </source>
</evidence>
<keyword evidence="8" id="KW-1185">Reference proteome</keyword>
<keyword evidence="4 7" id="KW-0456">Lyase</keyword>
<dbReference type="EMBL" id="JXBZ01000002">
    <property type="protein sequence ID" value="KJY51192.1"/>
    <property type="molecule type" value="Genomic_DNA"/>
</dbReference>